<reference evidence="2 3" key="1">
    <citation type="journal article" date="2018" name="Front. Plant Sci.">
        <title>Red Clover (Trifolium pratense) and Zigzag Clover (T. medium) - A Picture of Genomic Similarities and Differences.</title>
        <authorList>
            <person name="Dluhosova J."/>
            <person name="Istvanek J."/>
            <person name="Nedelnik J."/>
            <person name="Repkova J."/>
        </authorList>
    </citation>
    <scope>NUCLEOTIDE SEQUENCE [LARGE SCALE GENOMIC DNA]</scope>
    <source>
        <strain evidence="3">cv. 10/8</strain>
        <tissue evidence="2">Leaf</tissue>
    </source>
</reference>
<dbReference type="Proteomes" id="UP000265520">
    <property type="component" value="Unassembled WGS sequence"/>
</dbReference>
<organism evidence="2 3">
    <name type="scientific">Trifolium medium</name>
    <dbReference type="NCBI Taxonomy" id="97028"/>
    <lineage>
        <taxon>Eukaryota</taxon>
        <taxon>Viridiplantae</taxon>
        <taxon>Streptophyta</taxon>
        <taxon>Embryophyta</taxon>
        <taxon>Tracheophyta</taxon>
        <taxon>Spermatophyta</taxon>
        <taxon>Magnoliopsida</taxon>
        <taxon>eudicotyledons</taxon>
        <taxon>Gunneridae</taxon>
        <taxon>Pentapetalae</taxon>
        <taxon>rosids</taxon>
        <taxon>fabids</taxon>
        <taxon>Fabales</taxon>
        <taxon>Fabaceae</taxon>
        <taxon>Papilionoideae</taxon>
        <taxon>50 kb inversion clade</taxon>
        <taxon>NPAAA clade</taxon>
        <taxon>Hologalegina</taxon>
        <taxon>IRL clade</taxon>
        <taxon>Trifolieae</taxon>
        <taxon>Trifolium</taxon>
    </lineage>
</organism>
<feature type="region of interest" description="Disordered" evidence="1">
    <location>
        <begin position="44"/>
        <end position="78"/>
    </location>
</feature>
<accession>A0A392S3C5</accession>
<evidence type="ECO:0000256" key="1">
    <source>
        <dbReference type="SAM" id="MobiDB-lite"/>
    </source>
</evidence>
<evidence type="ECO:0000313" key="2">
    <source>
        <dbReference type="EMBL" id="MCI42376.1"/>
    </source>
</evidence>
<keyword evidence="3" id="KW-1185">Reference proteome</keyword>
<feature type="non-terminal residue" evidence="2">
    <location>
        <position position="1"/>
    </location>
</feature>
<protein>
    <submittedName>
        <fullName evidence="2">Uncharacterized protein</fullName>
    </submittedName>
</protein>
<proteinExistence type="predicted"/>
<dbReference type="AlphaFoldDB" id="A0A392S3C5"/>
<evidence type="ECO:0000313" key="3">
    <source>
        <dbReference type="Proteomes" id="UP000265520"/>
    </source>
</evidence>
<sequence length="78" mass="8314">AQTSLIEEVGVDAAQTSLIEEVGVDAEQTSLIEEVGVDNFVKDEKDSSDRIVPASTSSERNGKKCGLYARRSRSGGRA</sequence>
<dbReference type="EMBL" id="LXQA010303704">
    <property type="protein sequence ID" value="MCI42376.1"/>
    <property type="molecule type" value="Genomic_DNA"/>
</dbReference>
<comment type="caution">
    <text evidence="2">The sequence shown here is derived from an EMBL/GenBank/DDBJ whole genome shotgun (WGS) entry which is preliminary data.</text>
</comment>
<name>A0A392S3C5_9FABA</name>